<accession>A0A1E3NY86</accession>
<evidence type="ECO:0000256" key="5">
    <source>
        <dbReference type="ARBA" id="ARBA00023136"/>
    </source>
</evidence>
<comment type="similarity">
    <text evidence="2">Belongs to the membrane magnesium transporter (TC 1.A.67) family.</text>
</comment>
<sequence>MKLLKIIGLGSLLHAGYSSYEYTHSQKAHNTSIPFPQDIILEVIISLLILSLDLLFSSNQPKLSLINNDVVKSQFKLKPILMKDAVVEDEKLGAGPFQFVESKVFFTDFAQKRKDYAEWVAKNKKVSDEKKRRKIHL</sequence>
<organism evidence="6 7">
    <name type="scientific">Wickerhamomyces anomalus (strain ATCC 58044 / CBS 1984 / NCYC 433 / NRRL Y-366-8)</name>
    <name type="common">Yeast</name>
    <name type="synonym">Hansenula anomala</name>
    <dbReference type="NCBI Taxonomy" id="683960"/>
    <lineage>
        <taxon>Eukaryota</taxon>
        <taxon>Fungi</taxon>
        <taxon>Dikarya</taxon>
        <taxon>Ascomycota</taxon>
        <taxon>Saccharomycotina</taxon>
        <taxon>Saccharomycetes</taxon>
        <taxon>Phaffomycetales</taxon>
        <taxon>Wickerhamomycetaceae</taxon>
        <taxon>Wickerhamomyces</taxon>
    </lineage>
</organism>
<dbReference type="AlphaFoldDB" id="A0A1E3NY86"/>
<dbReference type="GO" id="GO:0034975">
    <property type="term" value="P:protein folding in endoplasmic reticulum"/>
    <property type="evidence" value="ECO:0007669"/>
    <property type="project" value="TreeGrafter"/>
</dbReference>
<evidence type="ECO:0000256" key="3">
    <source>
        <dbReference type="ARBA" id="ARBA00022692"/>
    </source>
</evidence>
<evidence type="ECO:0000313" key="6">
    <source>
        <dbReference type="EMBL" id="ODQ58161.1"/>
    </source>
</evidence>
<keyword evidence="3" id="KW-0812">Transmembrane</keyword>
<evidence type="ECO:0000256" key="4">
    <source>
        <dbReference type="ARBA" id="ARBA00022989"/>
    </source>
</evidence>
<keyword evidence="4" id="KW-1133">Transmembrane helix</keyword>
<dbReference type="Pfam" id="PF10270">
    <property type="entry name" value="MMgT"/>
    <property type="match status" value="1"/>
</dbReference>
<evidence type="ECO:0000256" key="2">
    <source>
        <dbReference type="ARBA" id="ARBA00006109"/>
    </source>
</evidence>
<protein>
    <recommendedName>
        <fullName evidence="8">ER membrane protein complex subunit 5</fullName>
    </recommendedName>
</protein>
<comment type="subcellular location">
    <subcellularLocation>
        <location evidence="1">Endomembrane system</location>
        <topology evidence="1">Multi-pass membrane protein</topology>
    </subcellularLocation>
</comment>
<dbReference type="InterPro" id="IPR053279">
    <property type="entry name" value="EMC_subunit"/>
</dbReference>
<proteinExistence type="inferred from homology"/>
<dbReference type="OrthoDB" id="44756at2759"/>
<evidence type="ECO:0000256" key="1">
    <source>
        <dbReference type="ARBA" id="ARBA00004127"/>
    </source>
</evidence>
<name>A0A1E3NY86_WICAA</name>
<dbReference type="GeneID" id="30199367"/>
<keyword evidence="5" id="KW-0472">Membrane</keyword>
<reference evidence="6 7" key="1">
    <citation type="journal article" date="2016" name="Proc. Natl. Acad. Sci. U.S.A.">
        <title>Comparative genomics of biotechnologically important yeasts.</title>
        <authorList>
            <person name="Riley R."/>
            <person name="Haridas S."/>
            <person name="Wolfe K.H."/>
            <person name="Lopes M.R."/>
            <person name="Hittinger C.T."/>
            <person name="Goeker M."/>
            <person name="Salamov A.A."/>
            <person name="Wisecaver J.H."/>
            <person name="Long T.M."/>
            <person name="Calvey C.H."/>
            <person name="Aerts A.L."/>
            <person name="Barry K.W."/>
            <person name="Choi C."/>
            <person name="Clum A."/>
            <person name="Coughlan A.Y."/>
            <person name="Deshpande S."/>
            <person name="Douglass A.P."/>
            <person name="Hanson S.J."/>
            <person name="Klenk H.-P."/>
            <person name="LaButti K.M."/>
            <person name="Lapidus A."/>
            <person name="Lindquist E.A."/>
            <person name="Lipzen A.M."/>
            <person name="Meier-Kolthoff J.P."/>
            <person name="Ohm R.A."/>
            <person name="Otillar R.P."/>
            <person name="Pangilinan J.L."/>
            <person name="Peng Y."/>
            <person name="Rokas A."/>
            <person name="Rosa C.A."/>
            <person name="Scheuner C."/>
            <person name="Sibirny A.A."/>
            <person name="Slot J.C."/>
            <person name="Stielow J.B."/>
            <person name="Sun H."/>
            <person name="Kurtzman C.P."/>
            <person name="Blackwell M."/>
            <person name="Grigoriev I.V."/>
            <person name="Jeffries T.W."/>
        </authorList>
    </citation>
    <scope>NUCLEOTIDE SEQUENCE [LARGE SCALE GENOMIC DNA]</scope>
    <source>
        <strain evidence="7">ATCC 58044 / CBS 1984 / NCYC 433 / NRRL Y-366-8</strain>
    </source>
</reference>
<dbReference type="RefSeq" id="XP_019037368.1">
    <property type="nucleotide sequence ID" value="XM_019182121.1"/>
</dbReference>
<dbReference type="GO" id="GO:0072546">
    <property type="term" value="C:EMC complex"/>
    <property type="evidence" value="ECO:0007669"/>
    <property type="project" value="TreeGrafter"/>
</dbReference>
<dbReference type="PANTHER" id="PTHR28144">
    <property type="entry name" value="ER MEMBRANE PROTEIN COMPLEX SUBUNIT 5"/>
    <property type="match status" value="1"/>
</dbReference>
<gene>
    <name evidence="6" type="ORF">WICANDRAFT_33867</name>
</gene>
<evidence type="ECO:0000313" key="7">
    <source>
        <dbReference type="Proteomes" id="UP000094112"/>
    </source>
</evidence>
<dbReference type="InterPro" id="IPR018937">
    <property type="entry name" value="MMgT"/>
</dbReference>
<dbReference type="Proteomes" id="UP000094112">
    <property type="component" value="Unassembled WGS sequence"/>
</dbReference>
<keyword evidence="7" id="KW-1185">Reference proteome</keyword>
<dbReference type="STRING" id="683960.A0A1E3NY86"/>
<dbReference type="PANTHER" id="PTHR28144:SF1">
    <property type="entry name" value="ER MEMBRANE PROTEIN COMPLEX SUBUNIT 5"/>
    <property type="match status" value="1"/>
</dbReference>
<evidence type="ECO:0008006" key="8">
    <source>
        <dbReference type="Google" id="ProtNLM"/>
    </source>
</evidence>
<dbReference type="EMBL" id="KV454212">
    <property type="protein sequence ID" value="ODQ58161.1"/>
    <property type="molecule type" value="Genomic_DNA"/>
</dbReference>